<proteinExistence type="predicted"/>
<accession>A0A9W4FDA0</accession>
<dbReference type="AlphaFoldDB" id="A0A9W4FDA0"/>
<reference evidence="2 3" key="1">
    <citation type="journal article" date="2019" name="Emerg. Microbes Infect.">
        <title>Comprehensive subspecies identification of 175 nontuberculous mycobacteria species based on 7547 genomic profiles.</title>
        <authorList>
            <person name="Matsumoto Y."/>
            <person name="Kinjo T."/>
            <person name="Motooka D."/>
            <person name="Nabeya D."/>
            <person name="Jung N."/>
            <person name="Uechi K."/>
            <person name="Horii T."/>
            <person name="Iida T."/>
            <person name="Fujita J."/>
            <person name="Nakamura S."/>
        </authorList>
    </citation>
    <scope>NUCLEOTIDE SEQUENCE [LARGE SCALE GENOMIC DNA]</scope>
    <source>
        <strain evidence="2 3">JCM 6399</strain>
    </source>
</reference>
<dbReference type="KEGG" id="mgau:MGALJ_00670"/>
<keyword evidence="3" id="KW-1185">Reference proteome</keyword>
<evidence type="ECO:0000313" key="2">
    <source>
        <dbReference type="EMBL" id="BBY90398.1"/>
    </source>
</evidence>
<evidence type="ECO:0000256" key="1">
    <source>
        <dbReference type="SAM" id="MobiDB-lite"/>
    </source>
</evidence>
<name>A0A9W4FDA0_9MYCO</name>
<protein>
    <submittedName>
        <fullName evidence="2">Uncharacterized protein</fullName>
    </submittedName>
</protein>
<feature type="region of interest" description="Disordered" evidence="1">
    <location>
        <begin position="70"/>
        <end position="102"/>
    </location>
</feature>
<organism evidence="2 3">
    <name type="scientific">Mycobacterium gallinarum</name>
    <dbReference type="NCBI Taxonomy" id="39689"/>
    <lineage>
        <taxon>Bacteria</taxon>
        <taxon>Bacillati</taxon>
        <taxon>Actinomycetota</taxon>
        <taxon>Actinomycetes</taxon>
        <taxon>Mycobacteriales</taxon>
        <taxon>Mycobacteriaceae</taxon>
        <taxon>Mycobacterium</taxon>
    </lineage>
</organism>
<sequence>MGDDPELSTHLHELFTVERCWADLLAPNAPPEDPLTPVGSFASRRRQFSAVFGIGMSVLTALMKPIRRTAKSWPPSEGLGDVDGHRATRDTVGYAADRGRLV</sequence>
<gene>
    <name evidence="2" type="ORF">MGALJ_00670</name>
</gene>
<evidence type="ECO:0000313" key="3">
    <source>
        <dbReference type="Proteomes" id="UP000465785"/>
    </source>
</evidence>
<dbReference type="EMBL" id="AP022601">
    <property type="protein sequence ID" value="BBY90398.1"/>
    <property type="molecule type" value="Genomic_DNA"/>
</dbReference>
<dbReference type="Proteomes" id="UP000465785">
    <property type="component" value="Chromosome"/>
</dbReference>